<dbReference type="InterPro" id="IPR024509">
    <property type="entry name" value="Anti-LPS_factor/Scygonadin"/>
</dbReference>
<reference evidence="4" key="1">
    <citation type="submission" date="2013-06" db="EMBL/GenBank/DDBJ databases">
        <authorList>
            <person name="Groh K."/>
        </authorList>
    </citation>
    <scope>NUCLEOTIDE SEQUENCE</scope>
    <source>
        <tissue evidence="4">Antennules</tissue>
    </source>
</reference>
<dbReference type="Pfam" id="PF11630">
    <property type="entry name" value="Anti-LPS-SCYG"/>
    <property type="match status" value="1"/>
</dbReference>
<dbReference type="GO" id="GO:0042742">
    <property type="term" value="P:defense response to bacterium"/>
    <property type="evidence" value="ECO:0007669"/>
    <property type="project" value="UniProtKB-KW"/>
</dbReference>
<dbReference type="EMBL" id="HABX01000003">
    <property type="protein sequence ID" value="CDK12447.1"/>
    <property type="molecule type" value="Transcribed_RNA"/>
</dbReference>
<feature type="chain" id="PRO_5004880471" evidence="3">
    <location>
        <begin position="27"/>
        <end position="83"/>
    </location>
</feature>
<name>W6MES5_PAGBR</name>
<keyword evidence="2" id="KW-0044">Antibiotic</keyword>
<organism evidence="4">
    <name type="scientific">Pagurus bernhardus</name>
    <name type="common">Common hermit crab</name>
    <name type="synonym">Eupagurus bernhardus</name>
    <dbReference type="NCBI Taxonomy" id="174397"/>
    <lineage>
        <taxon>Eukaryota</taxon>
        <taxon>Metazoa</taxon>
        <taxon>Ecdysozoa</taxon>
        <taxon>Arthropoda</taxon>
        <taxon>Crustacea</taxon>
        <taxon>Multicrustacea</taxon>
        <taxon>Malacostraca</taxon>
        <taxon>Eumalacostraca</taxon>
        <taxon>Eucarida</taxon>
        <taxon>Decapoda</taxon>
        <taxon>Pleocyemata</taxon>
        <taxon>Anomura</taxon>
        <taxon>Paguroidea</taxon>
        <taxon>Paguridae</taxon>
        <taxon>Pagurus</taxon>
    </lineage>
</organism>
<gene>
    <name evidence="4" type="primary">Anti-LPS-factor-like-4</name>
</gene>
<dbReference type="Gene3D" id="3.30.160.320">
    <property type="match status" value="1"/>
</dbReference>
<dbReference type="InterPro" id="IPR038539">
    <property type="entry name" value="Anti-LPS_factor/Scygonadin_sf"/>
</dbReference>
<accession>W6MES5</accession>
<evidence type="ECO:0000256" key="3">
    <source>
        <dbReference type="SAM" id="SignalP"/>
    </source>
</evidence>
<keyword evidence="3" id="KW-0732">Signal</keyword>
<keyword evidence="1" id="KW-0929">Antimicrobial</keyword>
<reference evidence="4" key="2">
    <citation type="submission" date="2014-02" db="EMBL/GenBank/DDBJ databases">
        <title>The hermit crab's nose antennal transcriptomics.</title>
        <authorList>
            <person name="Groh K.C."/>
            <person name="Vogel H."/>
            <person name="Stensmyr M.C."/>
            <person name="Grosse-Wilde E."/>
            <person name="Hansson B.S."/>
        </authorList>
    </citation>
    <scope>NUCLEOTIDE SEQUENCE</scope>
    <source>
        <tissue evidence="4">Antennules</tissue>
    </source>
</reference>
<protein>
    <submittedName>
        <fullName evidence="4">Anti-LPS-factor-like-4 protein</fullName>
    </submittedName>
</protein>
<feature type="signal peptide" evidence="3">
    <location>
        <begin position="1"/>
        <end position="26"/>
    </location>
</feature>
<sequence>MTPSSSLLTVVVLVALASPMVPQTQAFDLGSIVKSVGADLFTGLWRNGEIILLDKVCAYRVKPVMKKFKLRFIGSLTCPGWTI</sequence>
<feature type="non-terminal residue" evidence="4">
    <location>
        <position position="83"/>
    </location>
</feature>
<proteinExistence type="predicted"/>
<dbReference type="AlphaFoldDB" id="W6MES5"/>
<evidence type="ECO:0000256" key="2">
    <source>
        <dbReference type="ARBA" id="ARBA00023022"/>
    </source>
</evidence>
<evidence type="ECO:0000256" key="1">
    <source>
        <dbReference type="ARBA" id="ARBA00022529"/>
    </source>
</evidence>
<evidence type="ECO:0000313" key="4">
    <source>
        <dbReference type="EMBL" id="CDK12447.1"/>
    </source>
</evidence>